<evidence type="ECO:0000256" key="4">
    <source>
        <dbReference type="RuleBase" id="RU003719"/>
    </source>
</evidence>
<dbReference type="InterPro" id="IPR006139">
    <property type="entry name" value="D-isomer_2_OHA_DH_cat_dom"/>
</dbReference>
<gene>
    <name evidence="7" type="primary">hprA</name>
    <name evidence="7" type="ORF">GCM10008111_10090</name>
</gene>
<dbReference type="InterPro" id="IPR050418">
    <property type="entry name" value="D-iso_2-hydroxyacid_DH_PdxB"/>
</dbReference>
<evidence type="ECO:0000259" key="6">
    <source>
        <dbReference type="Pfam" id="PF02826"/>
    </source>
</evidence>
<dbReference type="InterPro" id="IPR006140">
    <property type="entry name" value="D-isomer_DH_NAD-bd"/>
</dbReference>
<comment type="caution">
    <text evidence="7">The sequence shown here is derived from an EMBL/GenBank/DDBJ whole genome shotgun (WGS) entry which is preliminary data.</text>
</comment>
<evidence type="ECO:0000313" key="7">
    <source>
        <dbReference type="EMBL" id="GGW55899.1"/>
    </source>
</evidence>
<dbReference type="InterPro" id="IPR036291">
    <property type="entry name" value="NAD(P)-bd_dom_sf"/>
</dbReference>
<dbReference type="SUPFAM" id="SSF52283">
    <property type="entry name" value="Formate/glycerate dehydrogenase catalytic domain-like"/>
    <property type="match status" value="1"/>
</dbReference>
<evidence type="ECO:0000313" key="8">
    <source>
        <dbReference type="Proteomes" id="UP000634667"/>
    </source>
</evidence>
<reference evidence="8" key="1">
    <citation type="journal article" date="2019" name="Int. J. Syst. Evol. Microbiol.">
        <title>The Global Catalogue of Microorganisms (GCM) 10K type strain sequencing project: providing services to taxonomists for standard genome sequencing and annotation.</title>
        <authorList>
            <consortium name="The Broad Institute Genomics Platform"/>
            <consortium name="The Broad Institute Genome Sequencing Center for Infectious Disease"/>
            <person name="Wu L."/>
            <person name="Ma J."/>
        </authorList>
    </citation>
    <scope>NUCLEOTIDE SEQUENCE [LARGE SCALE GENOMIC DNA]</scope>
    <source>
        <strain evidence="8">KCTC 23723</strain>
    </source>
</reference>
<dbReference type="CDD" id="cd12162">
    <property type="entry name" value="2-Hacid_dh_4"/>
    <property type="match status" value="1"/>
</dbReference>
<organism evidence="7 8">
    <name type="scientific">Alishewanella tabrizica</name>
    <dbReference type="NCBI Taxonomy" id="671278"/>
    <lineage>
        <taxon>Bacteria</taxon>
        <taxon>Pseudomonadati</taxon>
        <taxon>Pseudomonadota</taxon>
        <taxon>Gammaproteobacteria</taxon>
        <taxon>Alteromonadales</taxon>
        <taxon>Alteromonadaceae</taxon>
        <taxon>Alishewanella</taxon>
    </lineage>
</organism>
<dbReference type="Gene3D" id="3.40.50.720">
    <property type="entry name" value="NAD(P)-binding Rossmann-like Domain"/>
    <property type="match status" value="2"/>
</dbReference>
<dbReference type="Pfam" id="PF00389">
    <property type="entry name" value="2-Hacid_dh"/>
    <property type="match status" value="1"/>
</dbReference>
<name>A0ABQ2WH12_9ALTE</name>
<accession>A0ABQ2WH12</accession>
<dbReference type="PROSITE" id="PS00670">
    <property type="entry name" value="D_2_HYDROXYACID_DH_2"/>
    <property type="match status" value="1"/>
</dbReference>
<keyword evidence="2 4" id="KW-0560">Oxidoreductase</keyword>
<dbReference type="Proteomes" id="UP000634667">
    <property type="component" value="Unassembled WGS sequence"/>
</dbReference>
<feature type="domain" description="D-isomer specific 2-hydroxyacid dehydrogenase catalytic" evidence="5">
    <location>
        <begin position="13"/>
        <end position="312"/>
    </location>
</feature>
<dbReference type="EMBL" id="BMYR01000003">
    <property type="protein sequence ID" value="GGW55899.1"/>
    <property type="molecule type" value="Genomic_DNA"/>
</dbReference>
<proteinExistence type="inferred from homology"/>
<evidence type="ECO:0000259" key="5">
    <source>
        <dbReference type="Pfam" id="PF00389"/>
    </source>
</evidence>
<dbReference type="PANTHER" id="PTHR43761:SF1">
    <property type="entry name" value="D-ISOMER SPECIFIC 2-HYDROXYACID DEHYDROGENASE CATALYTIC DOMAIN-CONTAINING PROTEIN-RELATED"/>
    <property type="match status" value="1"/>
</dbReference>
<dbReference type="PANTHER" id="PTHR43761">
    <property type="entry name" value="D-ISOMER SPECIFIC 2-HYDROXYACID DEHYDROGENASE FAMILY PROTEIN (AFU_ORTHOLOGUE AFUA_1G13630)"/>
    <property type="match status" value="1"/>
</dbReference>
<evidence type="ECO:0000256" key="1">
    <source>
        <dbReference type="ARBA" id="ARBA00005854"/>
    </source>
</evidence>
<dbReference type="PROSITE" id="PS00671">
    <property type="entry name" value="D_2_HYDROXYACID_DH_3"/>
    <property type="match status" value="1"/>
</dbReference>
<feature type="domain" description="D-isomer specific 2-hydroxyacid dehydrogenase NAD-binding" evidence="6">
    <location>
        <begin position="108"/>
        <end position="287"/>
    </location>
</feature>
<keyword evidence="8" id="KW-1185">Reference proteome</keyword>
<dbReference type="RefSeq" id="WP_189481158.1">
    <property type="nucleotide sequence ID" value="NZ_BMYR01000003.1"/>
</dbReference>
<dbReference type="Pfam" id="PF02826">
    <property type="entry name" value="2-Hacid_dh_C"/>
    <property type="match status" value="1"/>
</dbReference>
<comment type="similarity">
    <text evidence="1 4">Belongs to the D-isomer specific 2-hydroxyacid dehydrogenase family.</text>
</comment>
<protein>
    <submittedName>
        <fullName evidence="7">Glycerate dehydrogenase</fullName>
    </submittedName>
</protein>
<evidence type="ECO:0000256" key="2">
    <source>
        <dbReference type="ARBA" id="ARBA00023002"/>
    </source>
</evidence>
<keyword evidence="3" id="KW-0520">NAD</keyword>
<dbReference type="InterPro" id="IPR029753">
    <property type="entry name" value="D-isomer_DH_CS"/>
</dbReference>
<sequence>MPFQLVFLDAATLGDADITQLQQPDCHLTLHDYTDAADIVPRLQHADIAIINKCVLDAASLQQLPRLKAIMVTATGTDNVDIVAANNAGIVVKNVQNYAETAVPQQVFALLLALTNQLIQYHQAVQTGVWSKSKNFCLLDYPIMELAGKTLVIIGYGALGQKTAALANAFGMNVIISERPDAAHARTGRVLFRTALAQADVVSLHCPLTTNTFHLLDAERMSWLKPGAIIINTARGALIEPNALITALHSGQVRAAGLDVLAQEPPPANDILLNSKHPNLLITPHTGWASQEARKRMVHKIAVNIHNFIADRTDN</sequence>
<dbReference type="SUPFAM" id="SSF51735">
    <property type="entry name" value="NAD(P)-binding Rossmann-fold domains"/>
    <property type="match status" value="1"/>
</dbReference>
<evidence type="ECO:0000256" key="3">
    <source>
        <dbReference type="ARBA" id="ARBA00023027"/>
    </source>
</evidence>